<proteinExistence type="predicted"/>
<dbReference type="EMBL" id="JBANRG010000017">
    <property type="protein sequence ID" value="KAK7458759.1"/>
    <property type="molecule type" value="Genomic_DNA"/>
</dbReference>
<feature type="transmembrane region" description="Helical" evidence="7">
    <location>
        <begin position="132"/>
        <end position="149"/>
    </location>
</feature>
<evidence type="ECO:0008006" key="10">
    <source>
        <dbReference type="Google" id="ProtNLM"/>
    </source>
</evidence>
<dbReference type="InterPro" id="IPR036259">
    <property type="entry name" value="MFS_trans_sf"/>
</dbReference>
<keyword evidence="9" id="KW-1185">Reference proteome</keyword>
<dbReference type="PANTHER" id="PTHR23501">
    <property type="entry name" value="MAJOR FACILITATOR SUPERFAMILY"/>
    <property type="match status" value="1"/>
</dbReference>
<dbReference type="PANTHER" id="PTHR23501:SF102">
    <property type="entry name" value="DRUG TRANSPORTER, PUTATIVE (AFU_ORTHOLOGUE AFUA_3G08530)-RELATED"/>
    <property type="match status" value="1"/>
</dbReference>
<dbReference type="Pfam" id="PF06609">
    <property type="entry name" value="TRI12"/>
    <property type="match status" value="1"/>
</dbReference>
<organism evidence="8 9">
    <name type="scientific">Marasmiellus scandens</name>
    <dbReference type="NCBI Taxonomy" id="2682957"/>
    <lineage>
        <taxon>Eukaryota</taxon>
        <taxon>Fungi</taxon>
        <taxon>Dikarya</taxon>
        <taxon>Basidiomycota</taxon>
        <taxon>Agaricomycotina</taxon>
        <taxon>Agaricomycetes</taxon>
        <taxon>Agaricomycetidae</taxon>
        <taxon>Agaricales</taxon>
        <taxon>Marasmiineae</taxon>
        <taxon>Omphalotaceae</taxon>
        <taxon>Marasmiellus</taxon>
    </lineage>
</organism>
<name>A0ABR1JHZ8_9AGAR</name>
<dbReference type="SUPFAM" id="SSF103473">
    <property type="entry name" value="MFS general substrate transporter"/>
    <property type="match status" value="1"/>
</dbReference>
<dbReference type="Gene3D" id="1.20.1250.20">
    <property type="entry name" value="MFS general substrate transporter like domains"/>
    <property type="match status" value="1"/>
</dbReference>
<feature type="transmembrane region" description="Helical" evidence="7">
    <location>
        <begin position="104"/>
        <end position="125"/>
    </location>
</feature>
<keyword evidence="4 7" id="KW-1133">Transmembrane helix</keyword>
<evidence type="ECO:0000256" key="5">
    <source>
        <dbReference type="ARBA" id="ARBA00023136"/>
    </source>
</evidence>
<accession>A0ABR1JHZ8</accession>
<evidence type="ECO:0000256" key="3">
    <source>
        <dbReference type="ARBA" id="ARBA00022692"/>
    </source>
</evidence>
<protein>
    <recommendedName>
        <fullName evidence="10">MFS general substrate transporter</fullName>
    </recommendedName>
</protein>
<evidence type="ECO:0000256" key="7">
    <source>
        <dbReference type="SAM" id="Phobius"/>
    </source>
</evidence>
<evidence type="ECO:0000256" key="6">
    <source>
        <dbReference type="SAM" id="MobiDB-lite"/>
    </source>
</evidence>
<gene>
    <name evidence="8" type="ORF">VKT23_009763</name>
</gene>
<comment type="subcellular location">
    <subcellularLocation>
        <location evidence="1">Membrane</location>
        <topology evidence="1">Multi-pass membrane protein</topology>
    </subcellularLocation>
</comment>
<feature type="transmembrane region" description="Helical" evidence="7">
    <location>
        <begin position="65"/>
        <end position="84"/>
    </location>
</feature>
<feature type="transmembrane region" description="Helical" evidence="7">
    <location>
        <begin position="161"/>
        <end position="181"/>
    </location>
</feature>
<dbReference type="InterPro" id="IPR010573">
    <property type="entry name" value="MFS_Str1/Tri12-like"/>
</dbReference>
<keyword evidence="3 7" id="KW-0812">Transmembrane</keyword>
<dbReference type="Proteomes" id="UP001498398">
    <property type="component" value="Unassembled WGS sequence"/>
</dbReference>
<comment type="caution">
    <text evidence="8">The sequence shown here is derived from an EMBL/GenBank/DDBJ whole genome shotgun (WGS) entry which is preliminary data.</text>
</comment>
<sequence length="318" mass="33949">MIILGCGLTTIGFAWGGVQSPWSSAQVLAPLLVGFALLISFGLYESRIPKQPIVPPSLFKNRTALSGYLCIATHGIASTAFIFYMPVYFQAVLGHSPVHSAIDFLSSVLVIVTAAFIAGVVVSYAEFHRLPIYTGWGLMMIGFGLLSTLTEASTTGKWVGYQILAGAGAGLLYSTPSLLMLKSLPASRAASALSLSNLVRAFGQTWGITIASTIMQNLLTKSLSSQTITFADIPEISNSPEVRHAFARSIMVIWETMVGVCGVGLLGSLLMKEVKASNRGNLVCALKKCGSPPIRNERSTNRDLERGIPMEARESSGR</sequence>
<evidence type="ECO:0000313" key="8">
    <source>
        <dbReference type="EMBL" id="KAK7458759.1"/>
    </source>
</evidence>
<evidence type="ECO:0000256" key="1">
    <source>
        <dbReference type="ARBA" id="ARBA00004141"/>
    </source>
</evidence>
<reference evidence="8 9" key="1">
    <citation type="submission" date="2024-01" db="EMBL/GenBank/DDBJ databases">
        <title>A draft genome for the cacao thread blight pathogen Marasmiellus scandens.</title>
        <authorList>
            <person name="Baruah I.K."/>
            <person name="Leung J."/>
            <person name="Bukari Y."/>
            <person name="Amoako-Attah I."/>
            <person name="Meinhardt L.W."/>
            <person name="Bailey B.A."/>
            <person name="Cohen S.P."/>
        </authorList>
    </citation>
    <scope>NUCLEOTIDE SEQUENCE [LARGE SCALE GENOMIC DNA]</scope>
    <source>
        <strain evidence="8 9">GH-19</strain>
    </source>
</reference>
<evidence type="ECO:0000313" key="9">
    <source>
        <dbReference type="Proteomes" id="UP001498398"/>
    </source>
</evidence>
<feature type="transmembrane region" description="Helical" evidence="7">
    <location>
        <begin position="26"/>
        <end position="44"/>
    </location>
</feature>
<keyword evidence="5 7" id="KW-0472">Membrane</keyword>
<feature type="transmembrane region" description="Helical" evidence="7">
    <location>
        <begin position="252"/>
        <end position="271"/>
    </location>
</feature>
<evidence type="ECO:0000256" key="4">
    <source>
        <dbReference type="ARBA" id="ARBA00022989"/>
    </source>
</evidence>
<evidence type="ECO:0000256" key="2">
    <source>
        <dbReference type="ARBA" id="ARBA00022448"/>
    </source>
</evidence>
<feature type="region of interest" description="Disordered" evidence="6">
    <location>
        <begin position="295"/>
        <end position="318"/>
    </location>
</feature>
<keyword evidence="2" id="KW-0813">Transport</keyword>